<evidence type="ECO:0000256" key="4">
    <source>
        <dbReference type="ARBA" id="ARBA00038054"/>
    </source>
</evidence>
<dbReference type="SUPFAM" id="SSF50475">
    <property type="entry name" value="FMN-binding split barrel"/>
    <property type="match status" value="1"/>
</dbReference>
<proteinExistence type="inferred from homology"/>
<evidence type="ECO:0000259" key="5">
    <source>
        <dbReference type="SMART" id="SM00903"/>
    </source>
</evidence>
<protein>
    <recommendedName>
        <fullName evidence="5">Flavin reductase like domain-containing protein</fullName>
    </recommendedName>
</protein>
<feature type="domain" description="Flavin reductase like" evidence="5">
    <location>
        <begin position="22"/>
        <end position="177"/>
    </location>
</feature>
<evidence type="ECO:0000256" key="3">
    <source>
        <dbReference type="ARBA" id="ARBA00022643"/>
    </source>
</evidence>
<comment type="cofactor">
    <cofactor evidence="1">
        <name>FMN</name>
        <dbReference type="ChEBI" id="CHEBI:58210"/>
    </cofactor>
</comment>
<gene>
    <name evidence="6" type="ORF">PAT3040_06467</name>
</gene>
<dbReference type="Proteomes" id="UP000245202">
    <property type="component" value="Unassembled WGS sequence"/>
</dbReference>
<evidence type="ECO:0000313" key="7">
    <source>
        <dbReference type="Proteomes" id="UP000245202"/>
    </source>
</evidence>
<evidence type="ECO:0000256" key="2">
    <source>
        <dbReference type="ARBA" id="ARBA00022630"/>
    </source>
</evidence>
<accession>A0A2R5EY43</accession>
<keyword evidence="7" id="KW-1185">Reference proteome</keyword>
<dbReference type="SMART" id="SM00903">
    <property type="entry name" value="Flavin_Reduct"/>
    <property type="match status" value="1"/>
</dbReference>
<comment type="similarity">
    <text evidence="4">Belongs to the flavoredoxin family.</text>
</comment>
<name>A0A2R5EY43_9BACL</name>
<dbReference type="Gene3D" id="2.30.110.10">
    <property type="entry name" value="Electron Transport, Fmn-binding Protein, Chain A"/>
    <property type="match status" value="1"/>
</dbReference>
<dbReference type="InterPro" id="IPR002563">
    <property type="entry name" value="Flavin_Rdtase-like_dom"/>
</dbReference>
<reference evidence="6 7" key="1">
    <citation type="submission" date="2017-08" db="EMBL/GenBank/DDBJ databases">
        <title>Substantial Increase in Enzyme Production by Combined Drug-Resistance Mutations in Paenibacillus agaridevorans.</title>
        <authorList>
            <person name="Tanaka Y."/>
            <person name="Funane K."/>
            <person name="Hosaka T."/>
            <person name="Shiwa Y."/>
            <person name="Fujita N."/>
            <person name="Miyazaki T."/>
            <person name="Yoshikawa H."/>
            <person name="Murakami K."/>
            <person name="Kasahara K."/>
            <person name="Inaoka T."/>
            <person name="Hiraga Y."/>
            <person name="Ochi K."/>
        </authorList>
    </citation>
    <scope>NUCLEOTIDE SEQUENCE [LARGE SCALE GENOMIC DNA]</scope>
    <source>
        <strain evidence="6 7">T-3040</strain>
    </source>
</reference>
<evidence type="ECO:0000256" key="1">
    <source>
        <dbReference type="ARBA" id="ARBA00001917"/>
    </source>
</evidence>
<evidence type="ECO:0000313" key="6">
    <source>
        <dbReference type="EMBL" id="GBG11636.1"/>
    </source>
</evidence>
<dbReference type="InterPro" id="IPR012349">
    <property type="entry name" value="Split_barrel_FMN-bd"/>
</dbReference>
<dbReference type="PANTHER" id="PTHR33798">
    <property type="entry name" value="FLAVOPROTEIN OXYGENASE"/>
    <property type="match status" value="1"/>
</dbReference>
<organism evidence="6 7">
    <name type="scientific">Paenibacillus agaridevorans</name>
    <dbReference type="NCBI Taxonomy" id="171404"/>
    <lineage>
        <taxon>Bacteria</taxon>
        <taxon>Bacillati</taxon>
        <taxon>Bacillota</taxon>
        <taxon>Bacilli</taxon>
        <taxon>Bacillales</taxon>
        <taxon>Paenibacillaceae</taxon>
        <taxon>Paenibacillus</taxon>
    </lineage>
</organism>
<dbReference type="PANTHER" id="PTHR33798:SF5">
    <property type="entry name" value="FLAVIN REDUCTASE LIKE DOMAIN-CONTAINING PROTEIN"/>
    <property type="match status" value="1"/>
</dbReference>
<dbReference type="AlphaFoldDB" id="A0A2R5EY43"/>
<keyword evidence="3" id="KW-0288">FMN</keyword>
<comment type="caution">
    <text evidence="6">The sequence shown here is derived from an EMBL/GenBank/DDBJ whole genome shotgun (WGS) entry which is preliminary data.</text>
</comment>
<keyword evidence="2" id="KW-0285">Flavoprotein</keyword>
<dbReference type="Pfam" id="PF01613">
    <property type="entry name" value="Flavin_Reduct"/>
    <property type="match status" value="1"/>
</dbReference>
<dbReference type="GO" id="GO:0016646">
    <property type="term" value="F:oxidoreductase activity, acting on the CH-NH group of donors, NAD or NADP as acceptor"/>
    <property type="evidence" value="ECO:0007669"/>
    <property type="project" value="UniProtKB-ARBA"/>
</dbReference>
<dbReference type="EMBL" id="BDQX01000423">
    <property type="protein sequence ID" value="GBG11636.1"/>
    <property type="molecule type" value="Genomic_DNA"/>
</dbReference>
<sequence>MTMISIDPEGQSTQDNYKLLIGGIIPRPIALVTTLSEEGVLNAAPFSFFNIVAADPPMIAVSVQRKSGIQKDTARNAIAKRQFVTHIADERYVEALNVTAAPAPPDVSEVELAGLTPVASEIITVPGVAEAAIRLECVLEQAIPLGGTLIGDAGVPSTDLLIGRVVRFHIDEKLYNNGRIDPEALKPVSRLAGNDYAKLGERFTLVRPT</sequence>
<dbReference type="GO" id="GO:0010181">
    <property type="term" value="F:FMN binding"/>
    <property type="evidence" value="ECO:0007669"/>
    <property type="project" value="InterPro"/>
</dbReference>